<comment type="caution">
    <text evidence="2">The sequence shown here is derived from an EMBL/GenBank/DDBJ whole genome shotgun (WGS) entry which is preliminary data.</text>
</comment>
<feature type="coiled-coil region" evidence="1">
    <location>
        <begin position="77"/>
        <end position="190"/>
    </location>
</feature>
<keyword evidence="3" id="KW-1185">Reference proteome</keyword>
<protein>
    <submittedName>
        <fullName evidence="2">Uncharacterized protein</fullName>
    </submittedName>
</protein>
<evidence type="ECO:0000313" key="2">
    <source>
        <dbReference type="EMBL" id="MCT2591111.1"/>
    </source>
</evidence>
<sequence length="302" mass="33683">MAEPVPAELRCSLAVLGRAHDTHTWEPQPGMTPVHCPGRQQLPADRLRVLVDRACNHLTPAEGEQLRTLTRQLAAGRETWRSKAAEIERDRDRLAAERDSLGRDRAELAEDSLRRTRIELEHWQQVIVPDLRAERDRAREVAVTLEQECAQLATELEQARRALGRRLGQLEQARHELDVADRTARRILEQRQEMAAERYQWQERGDRAEQQLANARELLAEQLCLAEITHRYGAMGGHDSLGEGLTCAGCALNARIRTALDSGEQPEAECLGCGDTGACNGGPCAHPDAQQPAPDVERSTPC</sequence>
<dbReference type="EMBL" id="JAJAGO010000006">
    <property type="protein sequence ID" value="MCT2591111.1"/>
    <property type="molecule type" value="Genomic_DNA"/>
</dbReference>
<dbReference type="RefSeq" id="WP_260218435.1">
    <property type="nucleotide sequence ID" value="NZ_JAJAGO010000006.1"/>
</dbReference>
<proteinExistence type="predicted"/>
<organism evidence="2 3">
    <name type="scientific">Streptomyces gossypii</name>
    <dbReference type="NCBI Taxonomy" id="2883101"/>
    <lineage>
        <taxon>Bacteria</taxon>
        <taxon>Bacillati</taxon>
        <taxon>Actinomycetota</taxon>
        <taxon>Actinomycetes</taxon>
        <taxon>Kitasatosporales</taxon>
        <taxon>Streptomycetaceae</taxon>
        <taxon>Streptomyces</taxon>
    </lineage>
</organism>
<evidence type="ECO:0000313" key="3">
    <source>
        <dbReference type="Proteomes" id="UP001156389"/>
    </source>
</evidence>
<reference evidence="2 3" key="1">
    <citation type="submission" date="2021-10" db="EMBL/GenBank/DDBJ databases">
        <title>Streptomyces gossypii sp. nov., isolated from soil collected from cotton field.</title>
        <authorList>
            <person name="Ge X."/>
            <person name="Chen X."/>
            <person name="Liu W."/>
        </authorList>
    </citation>
    <scope>NUCLEOTIDE SEQUENCE [LARGE SCALE GENOMIC DNA]</scope>
    <source>
        <strain evidence="2 3">N2-109</strain>
    </source>
</reference>
<gene>
    <name evidence="2" type="ORF">LHJ74_14535</name>
</gene>
<accession>A0ABT2JT94</accession>
<keyword evidence="1" id="KW-0175">Coiled coil</keyword>
<evidence type="ECO:0000256" key="1">
    <source>
        <dbReference type="SAM" id="Coils"/>
    </source>
</evidence>
<name>A0ABT2JT94_9ACTN</name>
<dbReference type="Proteomes" id="UP001156389">
    <property type="component" value="Unassembled WGS sequence"/>
</dbReference>